<dbReference type="GO" id="GO:0008270">
    <property type="term" value="F:zinc ion binding"/>
    <property type="evidence" value="ECO:0007669"/>
    <property type="project" value="UniProtKB-KW"/>
</dbReference>
<dbReference type="GO" id="GO:0000981">
    <property type="term" value="F:DNA-binding transcription factor activity, RNA polymerase II-specific"/>
    <property type="evidence" value="ECO:0007669"/>
    <property type="project" value="TreeGrafter"/>
</dbReference>
<feature type="domain" description="C2H2-type" evidence="10">
    <location>
        <begin position="527"/>
        <end position="555"/>
    </location>
</feature>
<evidence type="ECO:0000256" key="4">
    <source>
        <dbReference type="ARBA" id="ARBA00022737"/>
    </source>
</evidence>
<dbReference type="SUPFAM" id="SSF57667">
    <property type="entry name" value="beta-beta-alpha zinc fingers"/>
    <property type="match status" value="4"/>
</dbReference>
<dbReference type="InterPro" id="IPR013087">
    <property type="entry name" value="Znf_C2H2_type"/>
</dbReference>
<evidence type="ECO:0000256" key="8">
    <source>
        <dbReference type="PROSITE-ProRule" id="PRU00042"/>
    </source>
</evidence>
<dbReference type="FunFam" id="3.30.160.60:FF:003288">
    <property type="entry name" value="Uncharacterized protein"/>
    <property type="match status" value="1"/>
</dbReference>
<dbReference type="PROSITE" id="PS00028">
    <property type="entry name" value="ZINC_FINGER_C2H2_1"/>
    <property type="match status" value="6"/>
</dbReference>
<evidence type="ECO:0000256" key="3">
    <source>
        <dbReference type="ARBA" id="ARBA00022723"/>
    </source>
</evidence>
<protein>
    <recommendedName>
        <fullName evidence="10">C2H2-type domain-containing protein</fullName>
    </recommendedName>
</protein>
<keyword evidence="4" id="KW-0677">Repeat</keyword>
<evidence type="ECO:0000256" key="6">
    <source>
        <dbReference type="ARBA" id="ARBA00022833"/>
    </source>
</evidence>
<reference evidence="11 12" key="1">
    <citation type="submission" date="2021-06" db="EMBL/GenBank/DDBJ databases">
        <title>Chromosome-level genome assembly of the red-tail catfish (Hemibagrus wyckioides).</title>
        <authorList>
            <person name="Shao F."/>
        </authorList>
    </citation>
    <scope>NUCLEOTIDE SEQUENCE [LARGE SCALE GENOMIC DNA]</scope>
    <source>
        <strain evidence="11">EC202008001</strain>
        <tissue evidence="11">Blood</tissue>
    </source>
</reference>
<keyword evidence="12" id="KW-1185">Reference proteome</keyword>
<dbReference type="OrthoDB" id="5982876at2759"/>
<comment type="subcellular location">
    <subcellularLocation>
        <location evidence="1">Nucleus</location>
    </subcellularLocation>
</comment>
<evidence type="ECO:0000313" key="11">
    <source>
        <dbReference type="EMBL" id="KAG7330484.1"/>
    </source>
</evidence>
<comment type="caution">
    <text evidence="11">The sequence shown here is derived from an EMBL/GenBank/DDBJ whole genome shotgun (WGS) entry which is preliminary data.</text>
</comment>
<accession>A0A9D3SSR8</accession>
<evidence type="ECO:0000256" key="5">
    <source>
        <dbReference type="ARBA" id="ARBA00022771"/>
    </source>
</evidence>
<evidence type="ECO:0000256" key="2">
    <source>
        <dbReference type="ARBA" id="ARBA00006991"/>
    </source>
</evidence>
<dbReference type="PANTHER" id="PTHR24394">
    <property type="entry name" value="ZINC FINGER PROTEIN"/>
    <property type="match status" value="1"/>
</dbReference>
<feature type="domain" description="C2H2-type" evidence="10">
    <location>
        <begin position="668"/>
        <end position="695"/>
    </location>
</feature>
<evidence type="ECO:0000256" key="1">
    <source>
        <dbReference type="ARBA" id="ARBA00004123"/>
    </source>
</evidence>
<dbReference type="SMART" id="SM00355">
    <property type="entry name" value="ZnF_C2H2"/>
    <property type="match status" value="7"/>
</dbReference>
<dbReference type="AlphaFoldDB" id="A0A9D3SSR8"/>
<dbReference type="Gene3D" id="3.30.160.60">
    <property type="entry name" value="Classic Zinc Finger"/>
    <property type="match status" value="4"/>
</dbReference>
<feature type="domain" description="C2H2-type" evidence="10">
    <location>
        <begin position="640"/>
        <end position="667"/>
    </location>
</feature>
<dbReference type="GO" id="GO:0005634">
    <property type="term" value="C:nucleus"/>
    <property type="evidence" value="ECO:0007669"/>
    <property type="project" value="UniProtKB-SubCell"/>
</dbReference>
<evidence type="ECO:0000313" key="12">
    <source>
        <dbReference type="Proteomes" id="UP000824219"/>
    </source>
</evidence>
<feature type="domain" description="C2H2-type" evidence="10">
    <location>
        <begin position="612"/>
        <end position="639"/>
    </location>
</feature>
<feature type="region of interest" description="Disordered" evidence="9">
    <location>
        <begin position="686"/>
        <end position="769"/>
    </location>
</feature>
<evidence type="ECO:0000256" key="7">
    <source>
        <dbReference type="ARBA" id="ARBA00023242"/>
    </source>
</evidence>
<keyword evidence="5 8" id="KW-0863">Zinc-finger</keyword>
<dbReference type="InterPro" id="IPR036236">
    <property type="entry name" value="Znf_C2H2_sf"/>
</dbReference>
<dbReference type="FunFam" id="3.30.160.60:FF:000446">
    <property type="entry name" value="Zinc finger protein"/>
    <property type="match status" value="1"/>
</dbReference>
<gene>
    <name evidence="11" type="ORF">KOW79_006706</name>
</gene>
<dbReference type="EMBL" id="JAHKSW010000007">
    <property type="protein sequence ID" value="KAG7330484.1"/>
    <property type="molecule type" value="Genomic_DNA"/>
</dbReference>
<proteinExistence type="inferred from homology"/>
<dbReference type="PROSITE" id="PS50157">
    <property type="entry name" value="ZINC_FINGER_C2H2_2"/>
    <property type="match status" value="5"/>
</dbReference>
<keyword evidence="3" id="KW-0479">Metal-binding</keyword>
<evidence type="ECO:0000256" key="9">
    <source>
        <dbReference type="SAM" id="MobiDB-lite"/>
    </source>
</evidence>
<comment type="similarity">
    <text evidence="2">Belongs to the krueppel C2H2-type zinc-finger protein family.</text>
</comment>
<feature type="compositionally biased region" description="Basic residues" evidence="9">
    <location>
        <begin position="714"/>
        <end position="723"/>
    </location>
</feature>
<organism evidence="11 12">
    <name type="scientific">Hemibagrus wyckioides</name>
    <dbReference type="NCBI Taxonomy" id="337641"/>
    <lineage>
        <taxon>Eukaryota</taxon>
        <taxon>Metazoa</taxon>
        <taxon>Chordata</taxon>
        <taxon>Craniata</taxon>
        <taxon>Vertebrata</taxon>
        <taxon>Euteleostomi</taxon>
        <taxon>Actinopterygii</taxon>
        <taxon>Neopterygii</taxon>
        <taxon>Teleostei</taxon>
        <taxon>Ostariophysi</taxon>
        <taxon>Siluriformes</taxon>
        <taxon>Bagridae</taxon>
        <taxon>Hemibagrus</taxon>
    </lineage>
</organism>
<feature type="domain" description="C2H2-type" evidence="10">
    <location>
        <begin position="584"/>
        <end position="611"/>
    </location>
</feature>
<name>A0A9D3SSR8_9TELE</name>
<keyword evidence="7" id="KW-0539">Nucleus</keyword>
<keyword evidence="6" id="KW-0862">Zinc</keyword>
<dbReference type="Pfam" id="PF00096">
    <property type="entry name" value="zf-C2H2"/>
    <property type="match status" value="1"/>
</dbReference>
<feature type="compositionally biased region" description="Basic residues" evidence="9">
    <location>
        <begin position="742"/>
        <end position="758"/>
    </location>
</feature>
<evidence type="ECO:0000259" key="10">
    <source>
        <dbReference type="PROSITE" id="PS50157"/>
    </source>
</evidence>
<feature type="region of interest" description="Disordered" evidence="9">
    <location>
        <begin position="364"/>
        <end position="409"/>
    </location>
</feature>
<sequence>MAESMKGSALGDLCTEGKRPRCASKRLHDQKRSKTRINIGSAFPRWRELLLEKRMKLDAELATFLLDSFLNVNSLPAAAKADWTSMDEASGSAWDDRQLPQDAASSPVEIELVLTKSMTNKPMAGSQQVISWNRRDVRRRPYTTGAKINLSETRYITLTKEGFVRLMFRCLECSSECRIRGKGRGGNLTFRQECMICCNYRLWTSQAADIPKNTVADECWPCGDARGLPVDRVAVSVVQEHMTNECTKTIHKDNAQAAEDSISVREEHDGNVKVEELSLLMETHEDSDEERSNLALISYETAKPDYHGSSDTLTADEELFIDEYSGEELAEKESGNFSQNRQEEFFDVYLLSSSGEANVSADEEILTDEDRSEDLAQKASNESSKKRQQGDSGEYLPSSSDEALASCDEETSDEEFIKKPFQNTIKPVIWCVDCEAVAKMLCSIQRHKKNYCCAECDSGNSVENLSLKDFPVHFSDIRSFHLHAMAKHCGTENLYEHEMCQDCNRKIRVETDSNKKGHMCEYKIKPFSCSMCHKRFFTEIGQKVHYRRLHGNYQHACKYCMIVFNTKQTKLEHEQSHKEDTLPYICPDCPEKFKDFVTRSEHLKTHRGKKKYICSTCNRKFTALHRYERHLRIHSGEKPYKCEVCDRSFNQDGHLKSHMRLHTGEKPFLCEHCGESFNHNISLKNHRQRQHGIDPSCMPAEDNKQIGRPIRSKDHPRRQRKMHSTADAEICEYDSDEEQQKRGRKRKSRRKKTRKKIIKQTVDLKLSSV</sequence>
<dbReference type="Proteomes" id="UP000824219">
    <property type="component" value="Linkage Group LG07"/>
</dbReference>
<dbReference type="PANTHER" id="PTHR24394:SF29">
    <property type="entry name" value="MYONEURIN"/>
    <property type="match status" value="1"/>
</dbReference>